<comment type="caution">
    <text evidence="10">The sequence shown here is derived from an EMBL/GenBank/DDBJ whole genome shotgun (WGS) entry which is preliminary data.</text>
</comment>
<feature type="binding site" evidence="7">
    <location>
        <position position="101"/>
    </location>
    <ligand>
        <name>shikimate</name>
        <dbReference type="ChEBI" id="CHEBI:36208"/>
    </ligand>
</feature>
<name>A0ABW4JP24_9BACL</name>
<evidence type="ECO:0000259" key="9">
    <source>
        <dbReference type="Pfam" id="PF18317"/>
    </source>
</evidence>
<comment type="pathway">
    <text evidence="1 7">Metabolic intermediate biosynthesis; chorismate biosynthesis; chorismate from D-erythrose 4-phosphate and phosphoenolpyruvate: step 4/7.</text>
</comment>
<evidence type="ECO:0000256" key="6">
    <source>
        <dbReference type="ARBA" id="ARBA00023141"/>
    </source>
</evidence>
<feature type="domain" description="Shikimate dehydrogenase substrate binding N-terminal" evidence="8">
    <location>
        <begin position="6"/>
        <end position="88"/>
    </location>
</feature>
<dbReference type="Proteomes" id="UP001597079">
    <property type="component" value="Unassembled WGS sequence"/>
</dbReference>
<comment type="catalytic activity">
    <reaction evidence="7">
        <text>shikimate + NADP(+) = 3-dehydroshikimate + NADPH + H(+)</text>
        <dbReference type="Rhea" id="RHEA:17737"/>
        <dbReference type="ChEBI" id="CHEBI:15378"/>
        <dbReference type="ChEBI" id="CHEBI:16630"/>
        <dbReference type="ChEBI" id="CHEBI:36208"/>
        <dbReference type="ChEBI" id="CHEBI:57783"/>
        <dbReference type="ChEBI" id="CHEBI:58349"/>
        <dbReference type="EC" id="1.1.1.25"/>
    </reaction>
</comment>
<dbReference type="InterPro" id="IPR041121">
    <property type="entry name" value="SDH_C"/>
</dbReference>
<feature type="binding site" evidence="7">
    <location>
        <position position="241"/>
    </location>
    <ligand>
        <name>NADP(+)</name>
        <dbReference type="ChEBI" id="CHEBI:58349"/>
    </ligand>
</feature>
<keyword evidence="3 7" id="KW-0028">Amino-acid biosynthesis</keyword>
<feature type="binding site" evidence="7">
    <location>
        <position position="61"/>
    </location>
    <ligand>
        <name>shikimate</name>
        <dbReference type="ChEBI" id="CHEBI:36208"/>
    </ligand>
</feature>
<feature type="binding site" evidence="7">
    <location>
        <position position="218"/>
    </location>
    <ligand>
        <name>NADP(+)</name>
        <dbReference type="ChEBI" id="CHEBI:58349"/>
    </ligand>
</feature>
<keyword evidence="11" id="KW-1185">Reference proteome</keyword>
<dbReference type="GO" id="GO:0004764">
    <property type="term" value="F:shikimate 3-dehydrogenase (NADP+) activity"/>
    <property type="evidence" value="ECO:0007669"/>
    <property type="project" value="UniProtKB-EC"/>
</dbReference>
<dbReference type="RefSeq" id="WP_377945672.1">
    <property type="nucleotide sequence ID" value="NZ_JBHUCX010000099.1"/>
</dbReference>
<keyword evidence="6 7" id="KW-0057">Aromatic amino acid biosynthesis</keyword>
<evidence type="ECO:0000256" key="2">
    <source>
        <dbReference type="ARBA" id="ARBA00012962"/>
    </source>
</evidence>
<comment type="similarity">
    <text evidence="7">Belongs to the shikimate dehydrogenase family.</text>
</comment>
<feature type="active site" description="Proton acceptor" evidence="7">
    <location>
        <position position="65"/>
    </location>
</feature>
<protein>
    <recommendedName>
        <fullName evidence="2 7">Shikimate dehydrogenase (NADP(+))</fullName>
        <shortName evidence="7">SDH</shortName>
        <ecNumber evidence="2 7">1.1.1.25</ecNumber>
    </recommendedName>
</protein>
<evidence type="ECO:0000259" key="8">
    <source>
        <dbReference type="Pfam" id="PF08501"/>
    </source>
</evidence>
<dbReference type="HAMAP" id="MF_00222">
    <property type="entry name" value="Shikimate_DH_AroE"/>
    <property type="match status" value="1"/>
</dbReference>
<accession>A0ABW4JP24</accession>
<dbReference type="EC" id="1.1.1.25" evidence="2 7"/>
<evidence type="ECO:0000256" key="3">
    <source>
        <dbReference type="ARBA" id="ARBA00022605"/>
    </source>
</evidence>
<feature type="domain" description="SDH C-terminal" evidence="9">
    <location>
        <begin position="241"/>
        <end position="266"/>
    </location>
</feature>
<dbReference type="InterPro" id="IPR022893">
    <property type="entry name" value="Shikimate_DH_fam"/>
</dbReference>
<evidence type="ECO:0000256" key="1">
    <source>
        <dbReference type="ARBA" id="ARBA00004871"/>
    </source>
</evidence>
<comment type="function">
    <text evidence="7">Involved in the biosynthesis of the chorismate, which leads to the biosynthesis of aromatic amino acids. Catalyzes the reversible NADPH linked reduction of 3-dehydroshikimate (DHSA) to yield shikimate (SA).</text>
</comment>
<dbReference type="Gene3D" id="3.40.50.10860">
    <property type="entry name" value="Leucine Dehydrogenase, chain A, domain 1"/>
    <property type="match status" value="1"/>
</dbReference>
<dbReference type="InterPro" id="IPR046346">
    <property type="entry name" value="Aminoacid_DH-like_N_sf"/>
</dbReference>
<feature type="binding site" evidence="7">
    <location>
        <position position="248"/>
    </location>
    <ligand>
        <name>shikimate</name>
        <dbReference type="ChEBI" id="CHEBI:36208"/>
    </ligand>
</feature>
<dbReference type="SUPFAM" id="SSF51735">
    <property type="entry name" value="NAD(P)-binding Rossmann-fold domains"/>
    <property type="match status" value="1"/>
</dbReference>
<evidence type="ECO:0000256" key="4">
    <source>
        <dbReference type="ARBA" id="ARBA00022857"/>
    </source>
</evidence>
<keyword evidence="5 7" id="KW-0560">Oxidoreductase</keyword>
<dbReference type="SUPFAM" id="SSF53223">
    <property type="entry name" value="Aminoacid dehydrogenase-like, N-terminal domain"/>
    <property type="match status" value="1"/>
</dbReference>
<organism evidence="10 11">
    <name type="scientific">Alicyclobacillus fodiniaquatilis</name>
    <dbReference type="NCBI Taxonomy" id="1661150"/>
    <lineage>
        <taxon>Bacteria</taxon>
        <taxon>Bacillati</taxon>
        <taxon>Bacillota</taxon>
        <taxon>Bacilli</taxon>
        <taxon>Bacillales</taxon>
        <taxon>Alicyclobacillaceae</taxon>
        <taxon>Alicyclobacillus</taxon>
    </lineage>
</organism>
<dbReference type="NCBIfam" id="TIGR00507">
    <property type="entry name" value="aroE"/>
    <property type="match status" value="1"/>
</dbReference>
<dbReference type="InterPro" id="IPR036291">
    <property type="entry name" value="NAD(P)-bd_dom_sf"/>
</dbReference>
<dbReference type="PANTHER" id="PTHR21089:SF1">
    <property type="entry name" value="BIFUNCTIONAL 3-DEHYDROQUINATE DEHYDRATASE_SHIKIMATE DEHYDROGENASE, CHLOROPLASTIC"/>
    <property type="match status" value="1"/>
</dbReference>
<sequence>MKLFGLLGYPVGHSASPAMMNAAFQAQNEAAVYLPFAVPPEQIEVALNGLQALGAVGVNVTIPHKRSAYAWVKQRTAEAELVGAVNTVRFTADGAIGHNTDVSGWWKSVAPYVQSNQPRVVIIGAGGAAMAILAAIASQRPSAHVVMAARRENAVDDLRQLFAHRLTIHYATWEARASEIAQADLIIQTTPIGMWPAIAQSPVEDAGVFSAGQVVQDIVYRPRQTQFMRLAAEQGATVVDGVSMLVYQGVDAYEWWLDKKAPVDTMFAAVNDKLVAEQTEHE</sequence>
<comment type="caution">
    <text evidence="7">Lacks conserved residue(s) required for the propagation of feature annotation.</text>
</comment>
<dbReference type="Gene3D" id="3.40.50.720">
    <property type="entry name" value="NAD(P)-binding Rossmann-like Domain"/>
    <property type="match status" value="1"/>
</dbReference>
<dbReference type="InterPro" id="IPR013708">
    <property type="entry name" value="Shikimate_DH-bd_N"/>
</dbReference>
<reference evidence="11" key="1">
    <citation type="journal article" date="2019" name="Int. J. Syst. Evol. Microbiol.">
        <title>The Global Catalogue of Microorganisms (GCM) 10K type strain sequencing project: providing services to taxonomists for standard genome sequencing and annotation.</title>
        <authorList>
            <consortium name="The Broad Institute Genomics Platform"/>
            <consortium name="The Broad Institute Genome Sequencing Center for Infectious Disease"/>
            <person name="Wu L."/>
            <person name="Ma J."/>
        </authorList>
    </citation>
    <scope>NUCLEOTIDE SEQUENCE [LARGE SCALE GENOMIC DNA]</scope>
    <source>
        <strain evidence="11">CGMCC 1.12286</strain>
    </source>
</reference>
<evidence type="ECO:0000256" key="7">
    <source>
        <dbReference type="HAMAP-Rule" id="MF_00222"/>
    </source>
</evidence>
<dbReference type="InterPro" id="IPR011342">
    <property type="entry name" value="Shikimate_DH"/>
</dbReference>
<evidence type="ECO:0000313" key="11">
    <source>
        <dbReference type="Proteomes" id="UP001597079"/>
    </source>
</evidence>
<feature type="binding site" evidence="7">
    <location>
        <begin position="124"/>
        <end position="128"/>
    </location>
    <ligand>
        <name>NADP(+)</name>
        <dbReference type="ChEBI" id="CHEBI:58349"/>
    </ligand>
</feature>
<evidence type="ECO:0000256" key="5">
    <source>
        <dbReference type="ARBA" id="ARBA00023002"/>
    </source>
</evidence>
<feature type="binding site" evidence="7">
    <location>
        <position position="86"/>
    </location>
    <ligand>
        <name>shikimate</name>
        <dbReference type="ChEBI" id="CHEBI:36208"/>
    </ligand>
</feature>
<dbReference type="Pfam" id="PF08501">
    <property type="entry name" value="Shikimate_dh_N"/>
    <property type="match status" value="1"/>
</dbReference>
<feature type="binding site" evidence="7">
    <location>
        <begin position="14"/>
        <end position="16"/>
    </location>
    <ligand>
        <name>shikimate</name>
        <dbReference type="ChEBI" id="CHEBI:36208"/>
    </ligand>
</feature>
<proteinExistence type="inferred from homology"/>
<gene>
    <name evidence="7 10" type="primary">aroE</name>
    <name evidence="10" type="ORF">ACFSB2_24145</name>
</gene>
<feature type="binding site" evidence="7">
    <location>
        <position position="220"/>
    </location>
    <ligand>
        <name>shikimate</name>
        <dbReference type="ChEBI" id="CHEBI:36208"/>
    </ligand>
</feature>
<dbReference type="EMBL" id="JBHUCX010000099">
    <property type="protein sequence ID" value="MFD1677758.1"/>
    <property type="molecule type" value="Genomic_DNA"/>
</dbReference>
<comment type="subunit">
    <text evidence="7">Homodimer.</text>
</comment>
<evidence type="ECO:0000313" key="10">
    <source>
        <dbReference type="EMBL" id="MFD1677758.1"/>
    </source>
</evidence>
<dbReference type="Pfam" id="PF18317">
    <property type="entry name" value="SDH_C"/>
    <property type="match status" value="1"/>
</dbReference>
<keyword evidence="4 7" id="KW-0521">NADP</keyword>
<dbReference type="PANTHER" id="PTHR21089">
    <property type="entry name" value="SHIKIMATE DEHYDROGENASE"/>
    <property type="match status" value="1"/>
</dbReference>